<feature type="transmembrane region" description="Helical" evidence="1">
    <location>
        <begin position="12"/>
        <end position="34"/>
    </location>
</feature>
<protein>
    <recommendedName>
        <fullName evidence="4">ABC-2 type transporter</fullName>
    </recommendedName>
</protein>
<dbReference type="PANTHER" id="PTHR37305">
    <property type="entry name" value="INTEGRAL MEMBRANE PROTEIN-RELATED"/>
    <property type="match status" value="1"/>
</dbReference>
<proteinExistence type="predicted"/>
<reference evidence="2" key="1">
    <citation type="submission" date="2009-02" db="EMBL/GenBank/DDBJ databases">
        <authorList>
            <person name="Fulton L."/>
            <person name="Clifton S."/>
            <person name="Fulton B."/>
            <person name="Xu J."/>
            <person name="Minx P."/>
            <person name="Pepin K.H."/>
            <person name="Johnson M."/>
            <person name="Bhonagiri V."/>
            <person name="Nash W.E."/>
            <person name="Mardis E.R."/>
            <person name="Wilson R.K."/>
        </authorList>
    </citation>
    <scope>NUCLEOTIDE SEQUENCE [LARGE SCALE GENOMIC DNA]</scope>
    <source>
        <strain evidence="2">DSM 15053</strain>
    </source>
</reference>
<feature type="transmembrane region" description="Helical" evidence="1">
    <location>
        <begin position="145"/>
        <end position="169"/>
    </location>
</feature>
<keyword evidence="1" id="KW-1133">Transmembrane helix</keyword>
<dbReference type="HOGENOM" id="CLU_052940_0_0_9"/>
<feature type="transmembrane region" description="Helical" evidence="1">
    <location>
        <begin position="280"/>
        <end position="298"/>
    </location>
</feature>
<evidence type="ECO:0008006" key="4">
    <source>
        <dbReference type="Google" id="ProtNLM"/>
    </source>
</evidence>
<evidence type="ECO:0000313" key="2">
    <source>
        <dbReference type="EMBL" id="EEG75901.1"/>
    </source>
</evidence>
<feature type="transmembrane region" description="Helical" evidence="1">
    <location>
        <begin position="336"/>
        <end position="354"/>
    </location>
</feature>
<dbReference type="PANTHER" id="PTHR37305:SF1">
    <property type="entry name" value="MEMBRANE PROTEIN"/>
    <property type="match status" value="1"/>
</dbReference>
<dbReference type="RefSeq" id="WP_006441396.1">
    <property type="nucleotide sequence ID" value="NZ_CP036524.1"/>
</dbReference>
<accession>C0BW38</accession>
<evidence type="ECO:0000256" key="1">
    <source>
        <dbReference type="SAM" id="Phobius"/>
    </source>
</evidence>
<keyword evidence="1" id="KW-0472">Membrane</keyword>
<dbReference type="Proteomes" id="UP000004893">
    <property type="component" value="Unassembled WGS sequence"/>
</dbReference>
<dbReference type="EMBL" id="ABYI02000003">
    <property type="protein sequence ID" value="EEG75901.1"/>
    <property type="molecule type" value="Genomic_DNA"/>
</dbReference>
<keyword evidence="3" id="KW-1185">Reference proteome</keyword>
<keyword evidence="1" id="KW-0812">Transmembrane</keyword>
<comment type="caution">
    <text evidence="2">The sequence shown here is derived from an EMBL/GenBank/DDBJ whole genome shotgun (WGS) entry which is preliminary data.</text>
</comment>
<feature type="transmembrane region" description="Helical" evidence="1">
    <location>
        <begin position="249"/>
        <end position="273"/>
    </location>
</feature>
<feature type="transmembrane region" description="Helical" evidence="1">
    <location>
        <begin position="196"/>
        <end position="220"/>
    </location>
</feature>
<dbReference type="AlphaFoldDB" id="C0BW38"/>
<organism evidence="2 3">
    <name type="scientific">[Clostridium] hylemonae DSM 15053</name>
    <dbReference type="NCBI Taxonomy" id="553973"/>
    <lineage>
        <taxon>Bacteria</taxon>
        <taxon>Bacillati</taxon>
        <taxon>Bacillota</taxon>
        <taxon>Clostridia</taxon>
        <taxon>Lachnospirales</taxon>
        <taxon>Lachnospiraceae</taxon>
    </lineage>
</organism>
<dbReference type="STRING" id="553973.CLOHYLEM_04067"/>
<dbReference type="OrthoDB" id="1700423at2"/>
<evidence type="ECO:0000313" key="3">
    <source>
        <dbReference type="Proteomes" id="UP000004893"/>
    </source>
</evidence>
<reference evidence="2" key="2">
    <citation type="submission" date="2013-06" db="EMBL/GenBank/DDBJ databases">
        <title>Draft genome sequence of Clostridium hylemonae (DSM 15053).</title>
        <authorList>
            <person name="Sudarsanam P."/>
            <person name="Ley R."/>
            <person name="Guruge J."/>
            <person name="Turnbaugh P.J."/>
            <person name="Mahowald M."/>
            <person name="Liep D."/>
            <person name="Gordon J."/>
        </authorList>
    </citation>
    <scope>NUCLEOTIDE SEQUENCE</scope>
    <source>
        <strain evidence="2">DSM 15053</strain>
    </source>
</reference>
<dbReference type="eggNOG" id="COG1277">
    <property type="taxonomic scope" value="Bacteria"/>
</dbReference>
<dbReference type="Pfam" id="PF12679">
    <property type="entry name" value="ABC2_membrane_2"/>
    <property type="match status" value="1"/>
</dbReference>
<sequence length="367" mass="40386">MGQLFRFEFGKLIHKKLILAAVAAYTLVMIILLLNQRIDYLEVKTADGTTYHGRKAAAYEKTIADKYRGELNADKVNDILKAAIDSGSPEELSYKGDWVTKSISSMFVWESWDKVKPLTEEDIESAYPQIKEQPFQIGYTRGWETAMLCMESMLLIAGFLIVITVAPVFSEEYSSGMDALLLTSKKGKSTCIRAKITASVCFSVLLALFTIALPAGAIFIQYGVKGWDATVQAAAHGLFWTVPRTLSCLQAMILVIIFAVIGAVLLTCITLLISALSKNAFTAVLVALLLYIVPIILIDKLDILPLNQFLSIMPSGDFNAALVLGMEDMRLGGLRIPMSYLNIFLTIVMGLTAWKGCRNIFGGHQVT</sequence>
<gene>
    <name evidence="2" type="ORF">CLOHYLEM_04067</name>
</gene>
<name>C0BW38_9FIRM</name>